<reference evidence="1" key="1">
    <citation type="journal article" date="2021" name="Proc. Natl. Acad. Sci. U.S.A.">
        <title>A Catalog of Tens of Thousands of Viruses from Human Metagenomes Reveals Hidden Associations with Chronic Diseases.</title>
        <authorList>
            <person name="Tisza M.J."/>
            <person name="Buck C.B."/>
        </authorList>
    </citation>
    <scope>NUCLEOTIDE SEQUENCE</scope>
    <source>
        <strain evidence="1">CtASH1</strain>
    </source>
</reference>
<organism evidence="1">
    <name type="scientific">Ackermannviridae sp</name>
    <dbReference type="NCBI Taxonomy" id="2831612"/>
    <lineage>
        <taxon>Viruses</taxon>
        <taxon>Duplodnaviria</taxon>
        <taxon>Heunggongvirae</taxon>
        <taxon>Uroviricota</taxon>
        <taxon>Caudoviricetes</taxon>
        <taxon>Pantevenvirales</taxon>
        <taxon>Ackermannviridae</taxon>
    </lineage>
</organism>
<evidence type="ECO:0000313" key="1">
    <source>
        <dbReference type="EMBL" id="DAG97902.1"/>
    </source>
</evidence>
<sequence length="535" mass="60883">MIADFLSKLRIKAYDTLNDTINFLIQKYKTDIRSFSYSSPFGQILIVLQNHMQNIYYYITDSANQTNFHTANRQSSVYGLARLQGYNAYRGKSATGVINLKVKPDAKTNLITGNRVFIPNYSKLTCLQNGLIYMLDLGKDYEIFDIQKRVDVSLNIIEGKLEYQSFTGTGEDIQSFEVHASQWNMFDNDFVIVTVNGKEYPQYDSLYDIPYGECGCLVKTGMTSGIDVIFGKASHNEVPPLGAEIRVDYITTSGSIGNVFEDTVLFSLNDTCFDTYGNEINMSDIFVAVNEVNPSFGADSEPIEMTKILAPNISRNFVIHDKRTIENFFRRMNYFSLIDVFKREVNHHNEYSVVLVPKLKSLILRNEDYFDFETDHLFIKENEKEKLINTIKSYGNKSLDISISIVDPEIRRFVVYLYVELFREVKGKPTDFERVQSDIRHALSAYLLDSQKLTKITHSDIVSQIDGIVGVDSVKVVFVPEYEGDVDEMGNISLRPSQIAALRGGFTDSQGISYKDTFTTPNEMSSVNIAIEYSK</sequence>
<dbReference type="EMBL" id="BK035393">
    <property type="protein sequence ID" value="DAG97902.1"/>
    <property type="molecule type" value="Genomic_DNA"/>
</dbReference>
<proteinExistence type="predicted"/>
<accession>A0A8S5VTS9</accession>
<name>A0A8S5VTS9_9CAUD</name>
<protein>
    <submittedName>
        <fullName evidence="1">Baseplate wedge protein</fullName>
    </submittedName>
</protein>